<feature type="binding site" description="axial binding residue" evidence="5">
    <location>
        <position position="209"/>
    </location>
    <ligand>
        <name>heme c</name>
        <dbReference type="ChEBI" id="CHEBI:61717"/>
        <label>2</label>
    </ligand>
    <ligandPart>
        <name>Fe</name>
        <dbReference type="ChEBI" id="CHEBI:18248"/>
    </ligandPart>
</feature>
<comment type="cofactor">
    <cofactor evidence="4">
        <name>heme c</name>
        <dbReference type="ChEBI" id="CHEBI:61717"/>
    </cofactor>
    <text evidence="4">Binds 3 heme c groups covalently per subunit.</text>
</comment>
<dbReference type="InterPro" id="IPR009056">
    <property type="entry name" value="Cyt_c-like_dom"/>
</dbReference>
<dbReference type="GO" id="GO:0016020">
    <property type="term" value="C:membrane"/>
    <property type="evidence" value="ECO:0007669"/>
    <property type="project" value="InterPro"/>
</dbReference>
<organism evidence="7 8">
    <name type="scientific">Comamonas flocculans</name>
    <dbReference type="NCBI Taxonomy" id="2597701"/>
    <lineage>
        <taxon>Bacteria</taxon>
        <taxon>Pseudomonadati</taxon>
        <taxon>Pseudomonadota</taxon>
        <taxon>Betaproteobacteria</taxon>
        <taxon>Burkholderiales</taxon>
        <taxon>Comamonadaceae</taxon>
        <taxon>Comamonas</taxon>
    </lineage>
</organism>
<protein>
    <submittedName>
        <fullName evidence="7">C-type cytochrome</fullName>
    </submittedName>
</protein>
<dbReference type="InterPro" id="IPR036909">
    <property type="entry name" value="Cyt_c-like_dom_sf"/>
</dbReference>
<dbReference type="OrthoDB" id="9809720at2"/>
<dbReference type="PIRSF" id="PIRSF000018">
    <property type="entry name" value="Mb_ADH_cyt_c"/>
    <property type="match status" value="1"/>
</dbReference>
<dbReference type="PROSITE" id="PS51007">
    <property type="entry name" value="CYTC"/>
    <property type="match status" value="3"/>
</dbReference>
<dbReference type="KEGG" id="cof:FOZ74_15380"/>
<feature type="domain" description="Cytochrome c" evidence="6">
    <location>
        <begin position="47"/>
        <end position="150"/>
    </location>
</feature>
<dbReference type="SUPFAM" id="SSF46626">
    <property type="entry name" value="Cytochrome c"/>
    <property type="match status" value="3"/>
</dbReference>
<reference evidence="7 8" key="1">
    <citation type="submission" date="2019-07" db="EMBL/GenBank/DDBJ databases">
        <title>Complete genome sequence of Comamonas sp. NLF 7-7 isolated from livestock.</title>
        <authorList>
            <person name="Kim D.H."/>
            <person name="Kim J.G."/>
        </authorList>
    </citation>
    <scope>NUCLEOTIDE SEQUENCE [LARGE SCALE GENOMIC DNA]</scope>
    <source>
        <strain evidence="7 8">NLF 7-7</strain>
    </source>
</reference>
<dbReference type="PANTHER" id="PTHR35008">
    <property type="entry name" value="BLL4482 PROTEIN-RELATED"/>
    <property type="match status" value="1"/>
</dbReference>
<feature type="binding site" description="covalent" evidence="4">
    <location>
        <position position="64"/>
    </location>
    <ligand>
        <name>heme c</name>
        <dbReference type="ChEBI" id="CHEBI:61717"/>
        <label>1</label>
    </ligand>
</feature>
<keyword evidence="3 5" id="KW-0408">Iron</keyword>
<dbReference type="AlphaFoldDB" id="A0A5B8RXF1"/>
<evidence type="ECO:0000256" key="3">
    <source>
        <dbReference type="ARBA" id="ARBA00023004"/>
    </source>
</evidence>
<dbReference type="GO" id="GO:0009055">
    <property type="term" value="F:electron transfer activity"/>
    <property type="evidence" value="ECO:0007669"/>
    <property type="project" value="InterPro"/>
</dbReference>
<sequence>MSMRRLASAAVALLLALGLLATVAIWVLNLRGEAPVDSTGKASGDAQQIARGAYLARLGNCAACHTRAGGAPYAGGRAIDTPFGAVYASNLTPDVQTGLGGWSPDAFWRALHHGRSADGRLLYPAFPYPAYTHITRADADALFDYLQSLPAVRQTTPAPALRFPYNTQAALAVWRALYFRPGRERPAPETPVQRGAYLAQALGHCAACHSPRDALGGPLRGEALGGAIVPGEYWWAPSLHSSAQAGMANWSEQDIATLLTSGTSAKAGVSGPMAEVVFHSLQHLRPEDALALAAWLRALPQQPPRPERTASVATAPVLERGAQLYANHCAECHQDEGQGRSGAFPALAGNRAVTMAEPLNLIQITLHGGYLPATAGNPRPYGMPPFRQTLADGDIAAVLSYIRQAWGNQAGRVDAIAVHRVRERTRY</sequence>
<feature type="binding site" description="axial binding residue" evidence="5">
    <location>
        <position position="65"/>
    </location>
    <ligand>
        <name>heme c</name>
        <dbReference type="ChEBI" id="CHEBI:61717"/>
        <label>1</label>
    </ligand>
    <ligandPart>
        <name>Fe</name>
        <dbReference type="ChEBI" id="CHEBI:18248"/>
    </ligandPart>
</feature>
<keyword evidence="8" id="KW-1185">Reference proteome</keyword>
<feature type="binding site" description="axial binding residue" evidence="5">
    <location>
        <position position="333"/>
    </location>
    <ligand>
        <name>heme c</name>
        <dbReference type="ChEBI" id="CHEBI:61717"/>
        <label>3</label>
    </ligand>
    <ligandPart>
        <name>Fe</name>
        <dbReference type="ChEBI" id="CHEBI:18248"/>
    </ligandPart>
</feature>
<feature type="binding site" description="covalent" evidence="4">
    <location>
        <position position="332"/>
    </location>
    <ligand>
        <name>heme c</name>
        <dbReference type="ChEBI" id="CHEBI:61717"/>
        <label>3</label>
    </ligand>
</feature>
<dbReference type="InterPro" id="IPR051459">
    <property type="entry name" value="Cytochrome_c-type_DH"/>
</dbReference>
<keyword evidence="1 4" id="KW-0349">Heme</keyword>
<dbReference type="GO" id="GO:0005506">
    <property type="term" value="F:iron ion binding"/>
    <property type="evidence" value="ECO:0007669"/>
    <property type="project" value="InterPro"/>
</dbReference>
<dbReference type="EMBL" id="CP042344">
    <property type="protein sequence ID" value="QEA14299.1"/>
    <property type="molecule type" value="Genomic_DNA"/>
</dbReference>
<feature type="domain" description="Cytochrome c" evidence="6">
    <location>
        <begin position="190"/>
        <end position="300"/>
    </location>
</feature>
<evidence type="ECO:0000256" key="1">
    <source>
        <dbReference type="ARBA" id="ARBA00022617"/>
    </source>
</evidence>
<proteinExistence type="predicted"/>
<dbReference type="Pfam" id="PF00034">
    <property type="entry name" value="Cytochrom_C"/>
    <property type="match status" value="3"/>
</dbReference>
<feature type="domain" description="Cytochrome c" evidence="6">
    <location>
        <begin position="316"/>
        <end position="406"/>
    </location>
</feature>
<evidence type="ECO:0000256" key="2">
    <source>
        <dbReference type="ARBA" id="ARBA00022723"/>
    </source>
</evidence>
<evidence type="ECO:0000313" key="7">
    <source>
        <dbReference type="EMBL" id="QEA14299.1"/>
    </source>
</evidence>
<feature type="binding site" description="covalent" evidence="4">
    <location>
        <position position="61"/>
    </location>
    <ligand>
        <name>heme c</name>
        <dbReference type="ChEBI" id="CHEBI:61717"/>
        <label>1</label>
    </ligand>
</feature>
<gene>
    <name evidence="7" type="ORF">FOZ74_15380</name>
</gene>
<dbReference type="Proteomes" id="UP000321199">
    <property type="component" value="Chromosome"/>
</dbReference>
<keyword evidence="2 5" id="KW-0479">Metal-binding</keyword>
<evidence type="ECO:0000256" key="5">
    <source>
        <dbReference type="PIRSR" id="PIRSR000018-51"/>
    </source>
</evidence>
<evidence type="ECO:0000256" key="4">
    <source>
        <dbReference type="PIRSR" id="PIRSR000018-50"/>
    </source>
</evidence>
<feature type="binding site" description="covalent" evidence="4">
    <location>
        <position position="329"/>
    </location>
    <ligand>
        <name>heme c</name>
        <dbReference type="ChEBI" id="CHEBI:61717"/>
        <label>3</label>
    </ligand>
</feature>
<dbReference type="InterPro" id="IPR014353">
    <property type="entry name" value="Membr-bd_ADH_cyt_c"/>
</dbReference>
<evidence type="ECO:0000259" key="6">
    <source>
        <dbReference type="PROSITE" id="PS51007"/>
    </source>
</evidence>
<dbReference type="GO" id="GO:0016614">
    <property type="term" value="F:oxidoreductase activity, acting on CH-OH group of donors"/>
    <property type="evidence" value="ECO:0007669"/>
    <property type="project" value="InterPro"/>
</dbReference>
<evidence type="ECO:0000313" key="8">
    <source>
        <dbReference type="Proteomes" id="UP000321199"/>
    </source>
</evidence>
<feature type="binding site" description="covalent" evidence="4">
    <location>
        <position position="205"/>
    </location>
    <ligand>
        <name>heme c</name>
        <dbReference type="ChEBI" id="CHEBI:61717"/>
        <label>2</label>
    </ligand>
</feature>
<accession>A0A5B8RXF1</accession>
<feature type="binding site" description="covalent" evidence="4">
    <location>
        <position position="208"/>
    </location>
    <ligand>
        <name>heme c</name>
        <dbReference type="ChEBI" id="CHEBI:61717"/>
        <label>2</label>
    </ligand>
</feature>
<dbReference type="GO" id="GO:0020037">
    <property type="term" value="F:heme binding"/>
    <property type="evidence" value="ECO:0007669"/>
    <property type="project" value="InterPro"/>
</dbReference>
<dbReference type="Gene3D" id="1.10.760.10">
    <property type="entry name" value="Cytochrome c-like domain"/>
    <property type="match status" value="3"/>
</dbReference>
<name>A0A5B8RXF1_9BURK</name>
<dbReference type="PANTHER" id="PTHR35008:SF4">
    <property type="entry name" value="BLL4482 PROTEIN"/>
    <property type="match status" value="1"/>
</dbReference>